<evidence type="ECO:0000256" key="13">
    <source>
        <dbReference type="PIRNR" id="PIRNR002811"/>
    </source>
</evidence>
<dbReference type="Gene3D" id="3.90.980.10">
    <property type="entry name" value="DNA primase, catalytic core, N-terminal domain"/>
    <property type="match status" value="1"/>
</dbReference>
<evidence type="ECO:0000256" key="10">
    <source>
        <dbReference type="ARBA" id="ARBA00023125"/>
    </source>
</evidence>
<comment type="subunit">
    <text evidence="12">Monomer. Interacts with DnaB.</text>
</comment>
<dbReference type="InterPro" id="IPR036977">
    <property type="entry name" value="DNA_primase_Znf_CHC2"/>
</dbReference>
<evidence type="ECO:0000256" key="8">
    <source>
        <dbReference type="ARBA" id="ARBA00022833"/>
    </source>
</evidence>
<evidence type="ECO:0000256" key="9">
    <source>
        <dbReference type="ARBA" id="ARBA00022842"/>
    </source>
</evidence>
<evidence type="ECO:0000256" key="12">
    <source>
        <dbReference type="HAMAP-Rule" id="MF_00974"/>
    </source>
</evidence>
<evidence type="ECO:0000256" key="7">
    <source>
        <dbReference type="ARBA" id="ARBA00022771"/>
    </source>
</evidence>
<comment type="similarity">
    <text evidence="12 13">Belongs to the DnaG primase family.</text>
</comment>
<feature type="region of interest" description="Disordered" evidence="14">
    <location>
        <begin position="444"/>
        <end position="487"/>
    </location>
</feature>
<keyword evidence="4 12" id="KW-0548">Nucleotidyltransferase</keyword>
<dbReference type="Pfam" id="PF13155">
    <property type="entry name" value="Toprim_2"/>
    <property type="match status" value="1"/>
</dbReference>
<keyword evidence="11 12" id="KW-0804">Transcription</keyword>
<keyword evidence="10 12" id="KW-0238">DNA-binding</keyword>
<dbReference type="EC" id="2.7.7.101" evidence="12"/>
<sequence length="677" mass="77503">MLHPDTIDDVKQRMDIYDVVSEHVVLKKQGKDFAGLCPFHDEKTPSFTVSPSKQMFYCFGCGKGGSAISFLMEIGQASFTDVVLDLAQRYNVPVRTLDREKQDDVQRTLSRREQLYEILALAARFFQHALHQPQGEPALQYLKENRGLCETTLQSFELGYSPQGWETLYGYLVQQKEYPVELVEAAGLIIPRQRGNGHYDRFRNRIMIPIHDSRGRVIGFGGRSLGDEQPKYLNSPETELFDKGQTLYALDKARQTISKVDRAIVVEGYFDAIALHAAGISETVASLGTALSENQVKQLLRYSESKQVLFNFDADAAGTRAAERAIGEVANLAYRGMVQLRILQVPGGKDADEFLKASSPEDYLHLIEQAPLWIDWQIEQIIGDRNLAQADVYQQVVRQLVDLLSRLHESTSRTHYIHHCAQRLCQGDSRRIPLLEENLQARLRRSRARDKAKQRPKTGDRPPSPETLPETLPPEGENSMEDHHDDADLQLPIDSDRALLERAEALLLQAYLHHPDERSAIITAIQDLETRDIYFSLSHHRWLWQQLESLAPHPQDDAGVLFQKLQQQHPDEFTMLQQVIPLFQPSELAELEMQRTALAIRSATAAIERTICQKRYRRLLQLWQDTDCQDNPQQARNYQDQLYAEKQHIDHLDRIRQTDLTELIGLTWNPPLLDNNP</sequence>
<dbReference type="Pfam" id="PF10410">
    <property type="entry name" value="DnaB_bind"/>
    <property type="match status" value="1"/>
</dbReference>
<evidence type="ECO:0000313" key="17">
    <source>
        <dbReference type="Proteomes" id="UP001056708"/>
    </source>
</evidence>
<keyword evidence="3 12" id="KW-0808">Transferase</keyword>
<evidence type="ECO:0000256" key="3">
    <source>
        <dbReference type="ARBA" id="ARBA00022679"/>
    </source>
</evidence>
<keyword evidence="6 12" id="KW-0479">Metal-binding</keyword>
<dbReference type="Pfam" id="PF08275">
    <property type="entry name" value="DNAG_N"/>
    <property type="match status" value="1"/>
</dbReference>
<dbReference type="InterPro" id="IPR019475">
    <property type="entry name" value="DNA_primase_DnaB-bd"/>
</dbReference>
<dbReference type="InterPro" id="IPR034151">
    <property type="entry name" value="TOPRIM_DnaG_bac"/>
</dbReference>
<dbReference type="InterPro" id="IPR006295">
    <property type="entry name" value="DNA_primase_DnaG"/>
</dbReference>
<dbReference type="InterPro" id="IPR030846">
    <property type="entry name" value="DnaG_bac"/>
</dbReference>
<dbReference type="Gene3D" id="3.90.580.10">
    <property type="entry name" value="Zinc finger, CHC2-type domain"/>
    <property type="match status" value="1"/>
</dbReference>
<protein>
    <recommendedName>
        <fullName evidence="12 13">DNA primase</fullName>
        <ecNumber evidence="12">2.7.7.101</ecNumber>
    </recommendedName>
</protein>
<keyword evidence="5 12" id="KW-0235">DNA replication</keyword>
<dbReference type="NCBIfam" id="TIGR01391">
    <property type="entry name" value="dnaG"/>
    <property type="match status" value="1"/>
</dbReference>
<dbReference type="PANTHER" id="PTHR30313:SF2">
    <property type="entry name" value="DNA PRIMASE"/>
    <property type="match status" value="1"/>
</dbReference>
<dbReference type="InterPro" id="IPR013264">
    <property type="entry name" value="DNAG_N"/>
</dbReference>
<dbReference type="InterPro" id="IPR006171">
    <property type="entry name" value="TOPRIM_dom"/>
</dbReference>
<evidence type="ECO:0000256" key="6">
    <source>
        <dbReference type="ARBA" id="ARBA00022723"/>
    </source>
</evidence>
<evidence type="ECO:0000313" key="16">
    <source>
        <dbReference type="EMBL" id="USR91714.1"/>
    </source>
</evidence>
<keyword evidence="7 12" id="KW-0863">Zinc-finger</keyword>
<dbReference type="SUPFAM" id="SSF57783">
    <property type="entry name" value="Zinc beta-ribbon"/>
    <property type="match status" value="1"/>
</dbReference>
<evidence type="ECO:0000256" key="5">
    <source>
        <dbReference type="ARBA" id="ARBA00022705"/>
    </source>
</evidence>
<keyword evidence="17" id="KW-1185">Reference proteome</keyword>
<evidence type="ECO:0000256" key="14">
    <source>
        <dbReference type="SAM" id="MobiDB-lite"/>
    </source>
</evidence>
<dbReference type="InterPro" id="IPR002694">
    <property type="entry name" value="Znf_CHC2"/>
</dbReference>
<dbReference type="InterPro" id="IPR050219">
    <property type="entry name" value="DnaG_primase"/>
</dbReference>
<keyword evidence="1 12" id="KW-0240">DNA-directed RNA polymerase</keyword>
<keyword evidence="2 12" id="KW-0639">Primosome</keyword>
<evidence type="ECO:0000256" key="11">
    <source>
        <dbReference type="ARBA" id="ARBA00023163"/>
    </source>
</evidence>
<accession>A0ABY5AR70</accession>
<dbReference type="Gene3D" id="3.40.1360.10">
    <property type="match status" value="1"/>
</dbReference>
<dbReference type="RefSeq" id="WP_252663744.1">
    <property type="nucleotide sequence ID" value="NZ_CP098611.1"/>
</dbReference>
<dbReference type="EMBL" id="CP098611">
    <property type="protein sequence ID" value="USR91714.1"/>
    <property type="molecule type" value="Genomic_DNA"/>
</dbReference>
<comment type="domain">
    <text evidence="12">Contains an N-terminal zinc-binding domain, a central core domain that contains the primase activity, and a C-terminal DnaB-binding domain.</text>
</comment>
<evidence type="ECO:0000256" key="2">
    <source>
        <dbReference type="ARBA" id="ARBA00022515"/>
    </source>
</evidence>
<dbReference type="Proteomes" id="UP001056708">
    <property type="component" value="Chromosome"/>
</dbReference>
<reference evidence="16" key="1">
    <citation type="submission" date="2022-06" db="EMBL/GenBank/DDBJ databases">
        <title>Genome sequence of Phormidium yuhuli AB48 isolated from an industrial photobioreactor environment.</title>
        <authorList>
            <person name="Qiu Y."/>
            <person name="Noonan A.J.C."/>
            <person name="Dofher K."/>
            <person name="Koch M."/>
            <person name="Kieft B."/>
            <person name="Lin X."/>
            <person name="Ziels R.M."/>
            <person name="Hallam S.J."/>
        </authorList>
    </citation>
    <scope>NUCLEOTIDE SEQUENCE</scope>
    <source>
        <strain evidence="16">AB48</strain>
    </source>
</reference>
<keyword evidence="9" id="KW-0460">Magnesium</keyword>
<dbReference type="CDD" id="cd03364">
    <property type="entry name" value="TOPRIM_DnaG_primases"/>
    <property type="match status" value="1"/>
</dbReference>
<evidence type="ECO:0000256" key="1">
    <source>
        <dbReference type="ARBA" id="ARBA00022478"/>
    </source>
</evidence>
<dbReference type="SUPFAM" id="SSF56731">
    <property type="entry name" value="DNA primase core"/>
    <property type="match status" value="1"/>
</dbReference>
<dbReference type="PIRSF" id="PIRSF002811">
    <property type="entry name" value="DnaG"/>
    <property type="match status" value="1"/>
</dbReference>
<comment type="function">
    <text evidence="12 13">RNA polymerase that catalyzes the synthesis of short RNA molecules used as primers for DNA polymerase during DNA replication.</text>
</comment>
<dbReference type="InterPro" id="IPR037068">
    <property type="entry name" value="DNA_primase_core_N_sf"/>
</dbReference>
<dbReference type="PANTHER" id="PTHR30313">
    <property type="entry name" value="DNA PRIMASE"/>
    <property type="match status" value="1"/>
</dbReference>
<keyword evidence="8 12" id="KW-0862">Zinc</keyword>
<feature type="zinc finger region" description="CHC2-type" evidence="12">
    <location>
        <begin position="37"/>
        <end position="61"/>
    </location>
</feature>
<dbReference type="Pfam" id="PF01807">
    <property type="entry name" value="Zn_ribbon_DnaG"/>
    <property type="match status" value="1"/>
</dbReference>
<feature type="compositionally biased region" description="Basic and acidic residues" evidence="14">
    <location>
        <begin position="449"/>
        <end position="460"/>
    </location>
</feature>
<dbReference type="PROSITE" id="PS50880">
    <property type="entry name" value="TOPRIM"/>
    <property type="match status" value="1"/>
</dbReference>
<dbReference type="SMART" id="SM00400">
    <property type="entry name" value="ZnF_CHCC"/>
    <property type="match status" value="1"/>
</dbReference>
<evidence type="ECO:0000256" key="4">
    <source>
        <dbReference type="ARBA" id="ARBA00022695"/>
    </source>
</evidence>
<name>A0ABY5AR70_9CYAN</name>
<dbReference type="HAMAP" id="MF_00974">
    <property type="entry name" value="DNA_primase_DnaG"/>
    <property type="match status" value="1"/>
</dbReference>
<comment type="catalytic activity">
    <reaction evidence="12">
        <text>ssDNA + n NTP = ssDNA/pppN(pN)n-1 hybrid + (n-1) diphosphate.</text>
        <dbReference type="EC" id="2.7.7.101"/>
    </reaction>
</comment>
<gene>
    <name evidence="12 16" type="primary">dnaG</name>
    <name evidence="16" type="ORF">NEA10_03010</name>
</gene>
<evidence type="ECO:0000259" key="15">
    <source>
        <dbReference type="PROSITE" id="PS50880"/>
    </source>
</evidence>
<comment type="cofactor">
    <cofactor evidence="12 13">
        <name>Zn(2+)</name>
        <dbReference type="ChEBI" id="CHEBI:29105"/>
    </cofactor>
    <text evidence="12 13">Binds 1 zinc ion per monomer.</text>
</comment>
<organism evidence="16 17">
    <name type="scientific">Phormidium yuhuli AB48</name>
    <dbReference type="NCBI Taxonomy" id="2940671"/>
    <lineage>
        <taxon>Bacteria</taxon>
        <taxon>Bacillati</taxon>
        <taxon>Cyanobacteriota</taxon>
        <taxon>Cyanophyceae</taxon>
        <taxon>Oscillatoriophycideae</taxon>
        <taxon>Oscillatoriales</taxon>
        <taxon>Oscillatoriaceae</taxon>
        <taxon>Phormidium</taxon>
        <taxon>Phormidium yuhuli</taxon>
    </lineage>
</organism>
<dbReference type="SMART" id="SM00493">
    <property type="entry name" value="TOPRIM"/>
    <property type="match status" value="1"/>
</dbReference>
<feature type="domain" description="Toprim" evidence="15">
    <location>
        <begin position="261"/>
        <end position="344"/>
    </location>
</feature>
<proteinExistence type="inferred from homology"/>